<comment type="caution">
    <text evidence="1">The sequence shown here is derived from an EMBL/GenBank/DDBJ whole genome shotgun (WGS) entry which is preliminary data.</text>
</comment>
<organism evidence="1 2">
    <name type="scientific">Euplotes crassus</name>
    <dbReference type="NCBI Taxonomy" id="5936"/>
    <lineage>
        <taxon>Eukaryota</taxon>
        <taxon>Sar</taxon>
        <taxon>Alveolata</taxon>
        <taxon>Ciliophora</taxon>
        <taxon>Intramacronucleata</taxon>
        <taxon>Spirotrichea</taxon>
        <taxon>Hypotrichia</taxon>
        <taxon>Euplotida</taxon>
        <taxon>Euplotidae</taxon>
        <taxon>Moneuplotes</taxon>
    </lineage>
</organism>
<reference evidence="1" key="1">
    <citation type="submission" date="2023-07" db="EMBL/GenBank/DDBJ databases">
        <authorList>
            <consortium name="AG Swart"/>
            <person name="Singh M."/>
            <person name="Singh A."/>
            <person name="Seah K."/>
            <person name="Emmerich C."/>
        </authorList>
    </citation>
    <scope>NUCLEOTIDE SEQUENCE</scope>
    <source>
        <strain evidence="1">DP1</strain>
    </source>
</reference>
<evidence type="ECO:0000313" key="1">
    <source>
        <dbReference type="EMBL" id="CAI2373763.1"/>
    </source>
</evidence>
<dbReference type="EMBL" id="CAMPGE010015121">
    <property type="protein sequence ID" value="CAI2373763.1"/>
    <property type="molecule type" value="Genomic_DNA"/>
</dbReference>
<accession>A0AAD2CYC7</accession>
<proteinExistence type="predicted"/>
<dbReference type="AlphaFoldDB" id="A0AAD2CYC7"/>
<evidence type="ECO:0000313" key="2">
    <source>
        <dbReference type="Proteomes" id="UP001295684"/>
    </source>
</evidence>
<name>A0AAD2CYC7_EUPCR</name>
<dbReference type="Proteomes" id="UP001295684">
    <property type="component" value="Unassembled WGS sequence"/>
</dbReference>
<protein>
    <submittedName>
        <fullName evidence="1">Uncharacterized protein</fullName>
    </submittedName>
</protein>
<keyword evidence="2" id="KW-1185">Reference proteome</keyword>
<sequence>MQLHLKLLLDYLAQFEHQGFQFHSLIRLQESSRSDSEYKKVGNLSCISSYSNPLYTRSKGFVSKSFSSSNSKF</sequence>
<gene>
    <name evidence="1" type="ORF">ECRASSUSDP1_LOCUS15111</name>
</gene>